<protein>
    <recommendedName>
        <fullName evidence="3">Solute-binding protein family 3/N-terminal domain-containing protein</fullName>
    </recommendedName>
</protein>
<dbReference type="RefSeq" id="WP_094786617.1">
    <property type="nucleotide sequence ID" value="NZ_NDXW01000001.1"/>
</dbReference>
<comment type="similarity">
    <text evidence="1">Belongs to the bacterial solute-binding protein 3 family.</text>
</comment>
<comment type="caution">
    <text evidence="4">The sequence shown here is derived from an EMBL/GenBank/DDBJ whole genome shotgun (WGS) entry which is preliminary data.</text>
</comment>
<dbReference type="Pfam" id="PF00497">
    <property type="entry name" value="SBP_bac_3"/>
    <property type="match status" value="1"/>
</dbReference>
<dbReference type="Proteomes" id="UP000257039">
    <property type="component" value="Unassembled WGS sequence"/>
</dbReference>
<dbReference type="EMBL" id="NDXW01000001">
    <property type="protein sequence ID" value="RDH43258.1"/>
    <property type="molecule type" value="Genomic_DNA"/>
</dbReference>
<reference evidence="4 5" key="1">
    <citation type="submission" date="2017-04" db="EMBL/GenBank/DDBJ databases">
        <title>Draft genome sequence of Zooshikella ganghwensis VG4 isolated from Red Sea sediments.</title>
        <authorList>
            <person name="Rehman Z."/>
            <person name="Alam I."/>
            <person name="Kamau A."/>
            <person name="Bajic V."/>
            <person name="Leiknes T."/>
        </authorList>
    </citation>
    <scope>NUCLEOTIDE SEQUENCE [LARGE SCALE GENOMIC DNA]</scope>
    <source>
        <strain evidence="4 5">VG4</strain>
    </source>
</reference>
<evidence type="ECO:0000256" key="1">
    <source>
        <dbReference type="ARBA" id="ARBA00010333"/>
    </source>
</evidence>
<evidence type="ECO:0000259" key="3">
    <source>
        <dbReference type="SMART" id="SM00062"/>
    </source>
</evidence>
<proteinExistence type="inferred from homology"/>
<gene>
    <name evidence="4" type="ORF">B9G39_07280</name>
</gene>
<feature type="domain" description="Solute-binding protein family 3/N-terminal" evidence="3">
    <location>
        <begin position="31"/>
        <end position="266"/>
    </location>
</feature>
<evidence type="ECO:0000313" key="4">
    <source>
        <dbReference type="EMBL" id="RDH43258.1"/>
    </source>
</evidence>
<keyword evidence="5" id="KW-1185">Reference proteome</keyword>
<accession>A0A4P9VJ23</accession>
<evidence type="ECO:0000256" key="2">
    <source>
        <dbReference type="ARBA" id="ARBA00022729"/>
    </source>
</evidence>
<sequence>MNKHIILTYLAYSCISSTIALAEEPRELPSSLRICNDDAEWPPFTYFSRIAGEKSKLKGYSVDVLSAILTPINQPYKIDMINWNRCKYDVMHSKRYHMLVDASLNEQRKKNFFYTDKYYDTHTYYFYAKAHHPKGISISSLKELKQYRLAGMKGYNYAIYGLKESDISIYKNSQQKIFYMLLHNRADLHLERIEIIAGFAAIGENLLGNNEILYAPLPNVKPMSFHMLFPKTSQGKKLRDFFNRALKNLKSKGILESLLKKHLDPVLNNRQ</sequence>
<dbReference type="PANTHER" id="PTHR35936:SF25">
    <property type="entry name" value="ABC TRANSPORTER SUBSTRATE-BINDING PROTEIN"/>
    <property type="match status" value="1"/>
</dbReference>
<organism evidence="4 5">
    <name type="scientific">Zooshikella ganghwensis</name>
    <dbReference type="NCBI Taxonomy" id="202772"/>
    <lineage>
        <taxon>Bacteria</taxon>
        <taxon>Pseudomonadati</taxon>
        <taxon>Pseudomonadota</taxon>
        <taxon>Gammaproteobacteria</taxon>
        <taxon>Oceanospirillales</taxon>
        <taxon>Zooshikellaceae</taxon>
        <taxon>Zooshikella</taxon>
    </lineage>
</organism>
<evidence type="ECO:0000313" key="5">
    <source>
        <dbReference type="Proteomes" id="UP000257039"/>
    </source>
</evidence>
<dbReference type="AlphaFoldDB" id="A0A4P9VJ23"/>
<dbReference type="SUPFAM" id="SSF53850">
    <property type="entry name" value="Periplasmic binding protein-like II"/>
    <property type="match status" value="1"/>
</dbReference>
<dbReference type="PANTHER" id="PTHR35936">
    <property type="entry name" value="MEMBRANE-BOUND LYTIC MUREIN TRANSGLYCOSYLASE F"/>
    <property type="match status" value="1"/>
</dbReference>
<name>A0A4P9VJ23_9GAMM</name>
<dbReference type="SMART" id="SM00062">
    <property type="entry name" value="PBPb"/>
    <property type="match status" value="1"/>
</dbReference>
<dbReference type="Gene3D" id="3.40.190.10">
    <property type="entry name" value="Periplasmic binding protein-like II"/>
    <property type="match status" value="2"/>
</dbReference>
<dbReference type="InterPro" id="IPR001638">
    <property type="entry name" value="Solute-binding_3/MltF_N"/>
</dbReference>
<keyword evidence="2" id="KW-0732">Signal</keyword>